<dbReference type="PANTHER" id="PTHR41775">
    <property type="entry name" value="SECRETED PROTEIN-RELATED"/>
    <property type="match status" value="1"/>
</dbReference>
<dbReference type="Pfam" id="PF10633">
    <property type="entry name" value="NPCBM_assoc"/>
    <property type="match status" value="1"/>
</dbReference>
<dbReference type="RefSeq" id="WP_084333566.1">
    <property type="nucleotide sequence ID" value="NZ_FNFD01000001.1"/>
</dbReference>
<dbReference type="Gene3D" id="2.60.40.10">
    <property type="entry name" value="Immunoglobulins"/>
    <property type="match status" value="1"/>
</dbReference>
<dbReference type="InterPro" id="IPR013783">
    <property type="entry name" value="Ig-like_fold"/>
</dbReference>
<evidence type="ECO:0000256" key="1">
    <source>
        <dbReference type="SAM" id="SignalP"/>
    </source>
</evidence>
<accession>A0A1G8U170</accession>
<feature type="chain" id="PRO_5011586247" evidence="1">
    <location>
        <begin position="25"/>
        <end position="774"/>
    </location>
</feature>
<feature type="signal peptide" evidence="1">
    <location>
        <begin position="1"/>
        <end position="24"/>
    </location>
</feature>
<dbReference type="Proteomes" id="UP000198706">
    <property type="component" value="Unassembled WGS sequence"/>
</dbReference>
<feature type="domain" description="Alpha-galactosidase NEW3" evidence="3">
    <location>
        <begin position="574"/>
        <end position="648"/>
    </location>
</feature>
<sequence length="774" mass="80751">MRLSRPFAASLLCTCVLVASTSLAAAASHTDHEHTATAAHASEAREAASARTTELLTQYKRWLKADASQRTSLRQQLAAKAEQRRQLLGELVQSHPAEVLRVVIPEDRQSGMPAEVLAKLEQRVDLEGELDVLYEDYEDGSHKLRHFLKTPFGERFELHFARRDKEWQSGTPVRAQGWLLESAQPGLDPIQGDLVIADDSTLLLADGATTTTPSTGTTSALPNTLGAQRTLAILVNFQDAPSDKPWTASQANSLLFGAGGVSDFFKENSNQQTWLTGTVAGWYTLPVSSTVCDGFAIEKYAKEAAQASGYTLANYDRFVYVFPKNACGYSGMGQVGTKPSAAWIHNSLILRTVAHEMGHNLGLHHAHALDCGDTTLGSTCTAQEYGDTLDIMGYSGTVGHFNGFAKERLGWLASGNLITVGSAGSFYLKPMSSATSSAKILKIANGTDASGQPSYLYVEFRQPIGFDAQLTDRGVVDVNNVFKGVSVRQASPANGNSGYLLDMTAGSNFVDMKDAALVGGRSFSANGMTLTTQWTDASQALVSVDFGGSAAAPTCTRAAPSISVTPGQSTWLPAGSSYTYTVSVTNKDSAGCASSSFSLSANKPSGWNANLGSASLSLAPGASASTTLQVSAASTAVDGFYSVGATATANGLSATGSASFVVDNPASVANQAPKAVNDSATLASISAVTIAVMANDSDPDGDAINVVTFTQGGKGSVKLNSNGTLTYTPAKGFKSSDQFSYTISDGKNSASATVSVSLSGSSTTISGGKGNGNR</sequence>
<organism evidence="4 5">
    <name type="scientific">Pseudomonas indica</name>
    <dbReference type="NCBI Taxonomy" id="137658"/>
    <lineage>
        <taxon>Bacteria</taxon>
        <taxon>Pseudomonadati</taxon>
        <taxon>Pseudomonadota</taxon>
        <taxon>Gammaproteobacteria</taxon>
        <taxon>Pseudomonadales</taxon>
        <taxon>Pseudomonadaceae</taxon>
        <taxon>Pseudomonas</taxon>
    </lineage>
</organism>
<protein>
    <submittedName>
        <fullName evidence="4">Metallo-peptidase family M12B Reprolysin-like</fullName>
    </submittedName>
</protein>
<evidence type="ECO:0000259" key="2">
    <source>
        <dbReference type="Pfam" id="PF05548"/>
    </source>
</evidence>
<keyword evidence="5" id="KW-1185">Reference proteome</keyword>
<dbReference type="SUPFAM" id="SSF55486">
    <property type="entry name" value="Metalloproteases ('zincins'), catalytic domain"/>
    <property type="match status" value="1"/>
</dbReference>
<dbReference type="PANTHER" id="PTHR41775:SF1">
    <property type="entry name" value="PEPTIDASE M6-LIKE DOMAIN-CONTAINING PROTEIN"/>
    <property type="match status" value="1"/>
</dbReference>
<evidence type="ECO:0000313" key="4">
    <source>
        <dbReference type="EMBL" id="SDJ47522.1"/>
    </source>
</evidence>
<dbReference type="STRING" id="137658.SAMN05216186_101536"/>
<reference evidence="4 5" key="1">
    <citation type="submission" date="2016-10" db="EMBL/GenBank/DDBJ databases">
        <authorList>
            <person name="de Groot N.N."/>
        </authorList>
    </citation>
    <scope>NUCLEOTIDE SEQUENCE [LARGE SCALE GENOMIC DNA]</scope>
    <source>
        <strain evidence="4 5">JCM 21544</strain>
    </source>
</reference>
<dbReference type="Pfam" id="PF17963">
    <property type="entry name" value="Big_9"/>
    <property type="match status" value="1"/>
</dbReference>
<name>A0A1G8U170_9PSED</name>
<dbReference type="InterPro" id="IPR008752">
    <property type="entry name" value="Peptidase_M11"/>
</dbReference>
<dbReference type="AlphaFoldDB" id="A0A1G8U170"/>
<proteinExistence type="predicted"/>
<evidence type="ECO:0000313" key="5">
    <source>
        <dbReference type="Proteomes" id="UP000198706"/>
    </source>
</evidence>
<feature type="domain" description="Peptidase M11 gametolysin" evidence="2">
    <location>
        <begin position="274"/>
        <end position="471"/>
    </location>
</feature>
<dbReference type="EMBL" id="FNFD01000001">
    <property type="protein sequence ID" value="SDJ47522.1"/>
    <property type="molecule type" value="Genomic_DNA"/>
</dbReference>
<dbReference type="Pfam" id="PF05548">
    <property type="entry name" value="Peptidase_M11"/>
    <property type="match status" value="1"/>
</dbReference>
<keyword evidence="1" id="KW-0732">Signal</keyword>
<gene>
    <name evidence="4" type="ORF">SAMN05216186_101536</name>
</gene>
<evidence type="ECO:0000259" key="3">
    <source>
        <dbReference type="Pfam" id="PF10633"/>
    </source>
</evidence>
<dbReference type="Gene3D" id="2.60.40.3440">
    <property type="match status" value="1"/>
</dbReference>
<dbReference type="InterPro" id="IPR018905">
    <property type="entry name" value="A-galactase_NEW3"/>
</dbReference>